<feature type="transmembrane region" description="Helical" evidence="2">
    <location>
        <begin position="6"/>
        <end position="27"/>
    </location>
</feature>
<keyword evidence="2" id="KW-0472">Membrane</keyword>
<feature type="coiled-coil region" evidence="1">
    <location>
        <begin position="133"/>
        <end position="167"/>
    </location>
</feature>
<feature type="transmembrane region" description="Helical" evidence="2">
    <location>
        <begin position="108"/>
        <end position="128"/>
    </location>
</feature>
<sequence length="265" mass="30892">MFVISAILLIFTLPGLWVIWTAADVTSGKREKIEWKKPLILLFILLGISALLSLYFYNSYHLPFWPTLFEHVVGLIITGVFLLILSIINIVVSITYKDAPKSFHNPKALWIFIGVLCMIFLLLFLWIIPFAQKTSYVNKIQVAMNALEEEEKNKEEMTVLFMSSEQECVRRRTNSCAGEEYENTFFVKNNLDEEKEVQVRIRALDSDKNELKIVESEIMTLDAGELRLVETEETSDNSSVWSRSSFQTEYRTHFYQSIFRFRDVE</sequence>
<evidence type="ECO:0000256" key="1">
    <source>
        <dbReference type="SAM" id="Coils"/>
    </source>
</evidence>
<gene>
    <name evidence="3" type="ORF">FZC84_19405</name>
</gene>
<keyword evidence="1" id="KW-0175">Coiled coil</keyword>
<comment type="caution">
    <text evidence="3">The sequence shown here is derived from an EMBL/GenBank/DDBJ whole genome shotgun (WGS) entry which is preliminary data.</text>
</comment>
<reference evidence="3 4" key="1">
    <citation type="submission" date="2019-08" db="EMBL/GenBank/DDBJ databases">
        <title>Bacillus genomes from the desert of Cuatro Cienegas, Coahuila.</title>
        <authorList>
            <person name="Olmedo-Alvarez G."/>
        </authorList>
    </citation>
    <scope>NUCLEOTIDE SEQUENCE [LARGE SCALE GENOMIC DNA]</scope>
    <source>
        <strain evidence="3 4">CH128b_4D</strain>
    </source>
</reference>
<dbReference type="Proteomes" id="UP000325182">
    <property type="component" value="Unassembled WGS sequence"/>
</dbReference>
<evidence type="ECO:0000256" key="2">
    <source>
        <dbReference type="SAM" id="Phobius"/>
    </source>
</evidence>
<dbReference type="EMBL" id="VTEG01000021">
    <property type="protein sequence ID" value="TYR97400.1"/>
    <property type="molecule type" value="Genomic_DNA"/>
</dbReference>
<name>A0A5D4M8U6_9BACI</name>
<feature type="transmembrane region" description="Helical" evidence="2">
    <location>
        <begin position="72"/>
        <end position="96"/>
    </location>
</feature>
<dbReference type="AlphaFoldDB" id="A0A5D4M8U6"/>
<feature type="transmembrane region" description="Helical" evidence="2">
    <location>
        <begin position="39"/>
        <end position="60"/>
    </location>
</feature>
<proteinExistence type="predicted"/>
<keyword evidence="2" id="KW-0812">Transmembrane</keyword>
<accession>A0A5D4M8U6</accession>
<dbReference type="RefSeq" id="WP_113927157.1">
    <property type="nucleotide sequence ID" value="NZ_VTEG01000021.1"/>
</dbReference>
<evidence type="ECO:0000313" key="3">
    <source>
        <dbReference type="EMBL" id="TYR97400.1"/>
    </source>
</evidence>
<protein>
    <submittedName>
        <fullName evidence="3">Uncharacterized protein</fullName>
    </submittedName>
</protein>
<evidence type="ECO:0000313" key="4">
    <source>
        <dbReference type="Proteomes" id="UP000325182"/>
    </source>
</evidence>
<organism evidence="3 4">
    <name type="scientific">Rossellomorea vietnamensis</name>
    <dbReference type="NCBI Taxonomy" id="218284"/>
    <lineage>
        <taxon>Bacteria</taxon>
        <taxon>Bacillati</taxon>
        <taxon>Bacillota</taxon>
        <taxon>Bacilli</taxon>
        <taxon>Bacillales</taxon>
        <taxon>Bacillaceae</taxon>
        <taxon>Rossellomorea</taxon>
    </lineage>
</organism>
<keyword evidence="2" id="KW-1133">Transmembrane helix</keyword>